<evidence type="ECO:0000259" key="15">
    <source>
        <dbReference type="PROSITE" id="PS50262"/>
    </source>
</evidence>
<keyword evidence="10 13" id="KW-0675">Receptor</keyword>
<keyword evidence="9" id="KW-1015">Disulfide bond</keyword>
<dbReference type="Gene3D" id="1.20.1070.10">
    <property type="entry name" value="Rhodopsin 7-helix transmembrane proteins"/>
    <property type="match status" value="2"/>
</dbReference>
<comment type="similarity">
    <text evidence="13">Belongs to the G-protein coupled receptor 1 family.</text>
</comment>
<keyword evidence="5" id="KW-0552">Olfaction</keyword>
<feature type="transmembrane region" description="Helical" evidence="14">
    <location>
        <begin position="272"/>
        <end position="291"/>
    </location>
</feature>
<feature type="transmembrane region" description="Helical" evidence="14">
    <location>
        <begin position="25"/>
        <end position="48"/>
    </location>
</feature>
<keyword evidence="2" id="KW-1003">Cell membrane</keyword>
<evidence type="ECO:0000256" key="3">
    <source>
        <dbReference type="ARBA" id="ARBA00022606"/>
    </source>
</evidence>
<dbReference type="GO" id="GO:0004984">
    <property type="term" value="F:olfactory receptor activity"/>
    <property type="evidence" value="ECO:0007669"/>
    <property type="project" value="InterPro"/>
</dbReference>
<keyword evidence="7 13" id="KW-0297">G-protein coupled receptor</keyword>
<evidence type="ECO:0000256" key="5">
    <source>
        <dbReference type="ARBA" id="ARBA00022725"/>
    </source>
</evidence>
<feature type="transmembrane region" description="Helical" evidence="14">
    <location>
        <begin position="393"/>
        <end position="413"/>
    </location>
</feature>
<feature type="transmembrane region" description="Helical" evidence="14">
    <location>
        <begin position="303"/>
        <end position="323"/>
    </location>
</feature>
<dbReference type="AlphaFoldDB" id="A0AAW0HE50"/>
<sequence>MNKENQTKVIEFYFSDFPQFENGGLLFLILLLCIYMFIVVGNSMIFLAVQLDVRLHNPMYIFISIFSFLEICYTTVTIPRMLYNLVSREKTISFIGCLLQMYFFHSFGVTESLVLTIMAIDRYVAICNPLRYAIIITPRLCTQLSTGSFILGFLMLLPEIVWISTLPFCGPNHIHQLFCDLEPVLLLACTDTSMILVEDVIHAISILTCVSIITLSYLRIITVILRFPSGESRQKAFSTCTAHITIFLLFFGSVALMYLRFSVSFQPILEKIIALMFAVLAPFFNPIIYSLRNKDMKDAIKKVFCSEKLIFLFQINVLVDFIVNSYKILATFLLILSSYLQIVCTVLSIPSAAGKKKAFSTCASHLSVVLIFYGSILYIYVRLKKLLPHYNRALAVVYEVVTPFLNPFIYSLHHKEIKEALKRQLMRIGML</sequence>
<keyword evidence="6 14" id="KW-1133">Transmembrane helix</keyword>
<comment type="caution">
    <text evidence="16">The sequence shown here is derived from an EMBL/GenBank/DDBJ whole genome shotgun (WGS) entry which is preliminary data.</text>
</comment>
<dbReference type="InterPro" id="IPR050939">
    <property type="entry name" value="Olfactory_GPCR1"/>
</dbReference>
<evidence type="ECO:0000256" key="7">
    <source>
        <dbReference type="ARBA" id="ARBA00023040"/>
    </source>
</evidence>
<keyword evidence="8 14" id="KW-0472">Membrane</keyword>
<dbReference type="PROSITE" id="PS50262">
    <property type="entry name" value="G_PROTEIN_RECEP_F1_2"/>
    <property type="match status" value="1"/>
</dbReference>
<dbReference type="Proteomes" id="UP001488838">
    <property type="component" value="Unassembled WGS sequence"/>
</dbReference>
<feature type="transmembrane region" description="Helical" evidence="14">
    <location>
        <begin position="237"/>
        <end position="260"/>
    </location>
</feature>
<evidence type="ECO:0000256" key="2">
    <source>
        <dbReference type="ARBA" id="ARBA00022475"/>
    </source>
</evidence>
<dbReference type="EMBL" id="JBBHLL010000516">
    <property type="protein sequence ID" value="KAK7801189.1"/>
    <property type="molecule type" value="Genomic_DNA"/>
</dbReference>
<dbReference type="GO" id="GO:0005886">
    <property type="term" value="C:plasma membrane"/>
    <property type="evidence" value="ECO:0007669"/>
    <property type="project" value="UniProtKB-SubCell"/>
</dbReference>
<keyword evidence="3" id="KW-0716">Sensory transduction</keyword>
<dbReference type="PRINTS" id="PR00245">
    <property type="entry name" value="OLFACTORYR"/>
</dbReference>
<evidence type="ECO:0000256" key="14">
    <source>
        <dbReference type="SAM" id="Phobius"/>
    </source>
</evidence>
<dbReference type="InterPro" id="IPR000276">
    <property type="entry name" value="GPCR_Rhodpsn"/>
</dbReference>
<protein>
    <recommendedName>
        <fullName evidence="15">G-protein coupled receptors family 1 profile domain-containing protein</fullName>
    </recommendedName>
</protein>
<dbReference type="Pfam" id="PF13853">
    <property type="entry name" value="7tm_4"/>
    <property type="match status" value="2"/>
</dbReference>
<keyword evidence="17" id="KW-1185">Reference proteome</keyword>
<dbReference type="FunFam" id="1.20.1070.10:FF:000001">
    <property type="entry name" value="Olfactory receptor"/>
    <property type="match status" value="1"/>
</dbReference>
<name>A0AAW0HE50_MYOGA</name>
<dbReference type="InterPro" id="IPR000725">
    <property type="entry name" value="Olfact_rcpt"/>
</dbReference>
<gene>
    <name evidence="16" type="ORF">U0070_021134</name>
</gene>
<dbReference type="SUPFAM" id="SSF81321">
    <property type="entry name" value="Family A G protein-coupled receptor-like"/>
    <property type="match status" value="2"/>
</dbReference>
<evidence type="ECO:0000256" key="8">
    <source>
        <dbReference type="ARBA" id="ARBA00023136"/>
    </source>
</evidence>
<evidence type="ECO:0000256" key="6">
    <source>
        <dbReference type="ARBA" id="ARBA00022989"/>
    </source>
</evidence>
<evidence type="ECO:0000256" key="11">
    <source>
        <dbReference type="ARBA" id="ARBA00023180"/>
    </source>
</evidence>
<evidence type="ECO:0000313" key="16">
    <source>
        <dbReference type="EMBL" id="KAK7801189.1"/>
    </source>
</evidence>
<feature type="transmembrane region" description="Helical" evidence="14">
    <location>
        <begin position="200"/>
        <end position="225"/>
    </location>
</feature>
<dbReference type="GO" id="GO:0004930">
    <property type="term" value="F:G protein-coupled receptor activity"/>
    <property type="evidence" value="ECO:0007669"/>
    <property type="project" value="UniProtKB-KW"/>
</dbReference>
<feature type="domain" description="G-protein coupled receptors family 1 profile" evidence="15">
    <location>
        <begin position="41"/>
        <end position="289"/>
    </location>
</feature>
<keyword evidence="11" id="KW-0325">Glycoprotein</keyword>
<comment type="subcellular location">
    <subcellularLocation>
        <location evidence="1">Cell membrane</location>
        <topology evidence="1">Multi-pass membrane protein</topology>
    </subcellularLocation>
</comment>
<feature type="transmembrane region" description="Helical" evidence="14">
    <location>
        <begin position="60"/>
        <end position="82"/>
    </location>
</feature>
<evidence type="ECO:0000256" key="13">
    <source>
        <dbReference type="RuleBase" id="RU000688"/>
    </source>
</evidence>
<reference evidence="16 17" key="1">
    <citation type="journal article" date="2023" name="bioRxiv">
        <title>Conserved and derived expression patterns and positive selection on dental genes reveal complex evolutionary context of ever-growing rodent molars.</title>
        <authorList>
            <person name="Calamari Z.T."/>
            <person name="Song A."/>
            <person name="Cohen E."/>
            <person name="Akter M."/>
            <person name="Roy R.D."/>
            <person name="Hallikas O."/>
            <person name="Christensen M.M."/>
            <person name="Li P."/>
            <person name="Marangoni P."/>
            <person name="Jernvall J."/>
            <person name="Klein O.D."/>
        </authorList>
    </citation>
    <scope>NUCLEOTIDE SEQUENCE [LARGE SCALE GENOMIC DNA]</scope>
    <source>
        <strain evidence="16">V071</strain>
    </source>
</reference>
<evidence type="ECO:0000256" key="12">
    <source>
        <dbReference type="ARBA" id="ARBA00023224"/>
    </source>
</evidence>
<evidence type="ECO:0000313" key="17">
    <source>
        <dbReference type="Proteomes" id="UP001488838"/>
    </source>
</evidence>
<accession>A0AAW0HE50</accession>
<keyword evidence="4 13" id="KW-0812">Transmembrane</keyword>
<dbReference type="InterPro" id="IPR017452">
    <property type="entry name" value="GPCR_Rhodpsn_7TM"/>
</dbReference>
<proteinExistence type="inferred from homology"/>
<organism evidence="16 17">
    <name type="scientific">Myodes glareolus</name>
    <name type="common">Bank vole</name>
    <name type="synonym">Clethrionomys glareolus</name>
    <dbReference type="NCBI Taxonomy" id="447135"/>
    <lineage>
        <taxon>Eukaryota</taxon>
        <taxon>Metazoa</taxon>
        <taxon>Chordata</taxon>
        <taxon>Craniata</taxon>
        <taxon>Vertebrata</taxon>
        <taxon>Euteleostomi</taxon>
        <taxon>Mammalia</taxon>
        <taxon>Eutheria</taxon>
        <taxon>Euarchontoglires</taxon>
        <taxon>Glires</taxon>
        <taxon>Rodentia</taxon>
        <taxon>Myomorpha</taxon>
        <taxon>Muroidea</taxon>
        <taxon>Cricetidae</taxon>
        <taxon>Arvicolinae</taxon>
        <taxon>Myodes</taxon>
    </lineage>
</organism>
<feature type="transmembrane region" description="Helical" evidence="14">
    <location>
        <begin position="132"/>
        <end position="157"/>
    </location>
</feature>
<dbReference type="PROSITE" id="PS00237">
    <property type="entry name" value="G_PROTEIN_RECEP_F1_1"/>
    <property type="match status" value="1"/>
</dbReference>
<keyword evidence="12 13" id="KW-0807">Transducer</keyword>
<evidence type="ECO:0000256" key="4">
    <source>
        <dbReference type="ARBA" id="ARBA00022692"/>
    </source>
</evidence>
<evidence type="ECO:0000256" key="1">
    <source>
        <dbReference type="ARBA" id="ARBA00004651"/>
    </source>
</evidence>
<feature type="transmembrane region" description="Helical" evidence="14">
    <location>
        <begin position="362"/>
        <end position="381"/>
    </location>
</feature>
<evidence type="ECO:0000256" key="9">
    <source>
        <dbReference type="ARBA" id="ARBA00023157"/>
    </source>
</evidence>
<feature type="transmembrane region" description="Helical" evidence="14">
    <location>
        <begin position="102"/>
        <end position="120"/>
    </location>
</feature>
<dbReference type="PANTHER" id="PTHR24242:SF402">
    <property type="entry name" value="OLFACTORY RECEPTOR"/>
    <property type="match status" value="1"/>
</dbReference>
<feature type="transmembrane region" description="Helical" evidence="14">
    <location>
        <begin position="329"/>
        <end position="350"/>
    </location>
</feature>
<evidence type="ECO:0000256" key="10">
    <source>
        <dbReference type="ARBA" id="ARBA00023170"/>
    </source>
</evidence>
<dbReference type="PANTHER" id="PTHR24242">
    <property type="entry name" value="G-PROTEIN COUPLED RECEPTOR"/>
    <property type="match status" value="1"/>
</dbReference>
<dbReference type="PRINTS" id="PR00237">
    <property type="entry name" value="GPCRRHODOPSN"/>
</dbReference>